<dbReference type="InterPro" id="IPR001731">
    <property type="entry name" value="ALAD"/>
</dbReference>
<dbReference type="Pfam" id="PF00490">
    <property type="entry name" value="ALAD"/>
    <property type="match status" value="1"/>
</dbReference>
<keyword evidence="6" id="KW-0627">Porphyrin biosynthesis</keyword>
<dbReference type="PRINTS" id="PR00144">
    <property type="entry name" value="DALDHYDRTASE"/>
</dbReference>
<organism evidence="10 11">
    <name type="scientific">Halobellus rarus</name>
    <dbReference type="NCBI Taxonomy" id="1126237"/>
    <lineage>
        <taxon>Archaea</taxon>
        <taxon>Methanobacteriati</taxon>
        <taxon>Methanobacteriota</taxon>
        <taxon>Stenosarchaea group</taxon>
        <taxon>Halobacteria</taxon>
        <taxon>Halobacteriales</taxon>
        <taxon>Haloferacaceae</taxon>
        <taxon>Halobellus</taxon>
    </lineage>
</organism>
<comment type="catalytic activity">
    <reaction evidence="8">
        <text>2 5-aminolevulinate = porphobilinogen + 2 H2O + H(+)</text>
        <dbReference type="Rhea" id="RHEA:24064"/>
        <dbReference type="ChEBI" id="CHEBI:15377"/>
        <dbReference type="ChEBI" id="CHEBI:15378"/>
        <dbReference type="ChEBI" id="CHEBI:58126"/>
        <dbReference type="ChEBI" id="CHEBI:356416"/>
        <dbReference type="EC" id="4.2.1.24"/>
    </reaction>
</comment>
<evidence type="ECO:0000256" key="4">
    <source>
        <dbReference type="ARBA" id="ARBA00023133"/>
    </source>
</evidence>
<dbReference type="RefSeq" id="WP_390277915.1">
    <property type="nucleotide sequence ID" value="NZ_JANHDI010000009.1"/>
</dbReference>
<dbReference type="EMBL" id="JBHUDK010000014">
    <property type="protein sequence ID" value="MFD1600200.1"/>
    <property type="molecule type" value="Genomic_DNA"/>
</dbReference>
<protein>
    <recommendedName>
        <fullName evidence="3">porphobilinogen synthase</fullName>
        <ecNumber evidence="3">4.2.1.24</ecNumber>
    </recommendedName>
    <alternativeName>
        <fullName evidence="7">Porphobilinogen synthase</fullName>
    </alternativeName>
</protein>
<evidence type="ECO:0000256" key="5">
    <source>
        <dbReference type="ARBA" id="ARBA00023239"/>
    </source>
</evidence>
<evidence type="ECO:0000256" key="1">
    <source>
        <dbReference type="ARBA" id="ARBA00004694"/>
    </source>
</evidence>
<evidence type="ECO:0000256" key="2">
    <source>
        <dbReference type="ARBA" id="ARBA00008055"/>
    </source>
</evidence>
<reference evidence="10 11" key="1">
    <citation type="journal article" date="2019" name="Int. J. Syst. Evol. Microbiol.">
        <title>The Global Catalogue of Microorganisms (GCM) 10K type strain sequencing project: providing services to taxonomists for standard genome sequencing and annotation.</title>
        <authorList>
            <consortium name="The Broad Institute Genomics Platform"/>
            <consortium name="The Broad Institute Genome Sequencing Center for Infectious Disease"/>
            <person name="Wu L."/>
            <person name="Ma J."/>
        </authorList>
    </citation>
    <scope>NUCLEOTIDE SEQUENCE [LARGE SCALE GENOMIC DNA]</scope>
    <source>
        <strain evidence="10 11">CGMCC 1.12121</strain>
    </source>
</reference>
<dbReference type="SUPFAM" id="SSF51569">
    <property type="entry name" value="Aldolase"/>
    <property type="match status" value="1"/>
</dbReference>
<accession>A0ABD6CQ58</accession>
<dbReference type="InterPro" id="IPR013785">
    <property type="entry name" value="Aldolase_TIM"/>
</dbReference>
<comment type="similarity">
    <text evidence="2 9">Belongs to the ALAD family.</text>
</comment>
<keyword evidence="4" id="KW-0350">Heme biosynthesis</keyword>
<evidence type="ECO:0000256" key="8">
    <source>
        <dbReference type="ARBA" id="ARBA00047651"/>
    </source>
</evidence>
<gene>
    <name evidence="10" type="ORF">ACFSBX_14650</name>
</gene>
<dbReference type="GO" id="GO:0006783">
    <property type="term" value="P:heme biosynthetic process"/>
    <property type="evidence" value="ECO:0007669"/>
    <property type="project" value="UniProtKB-KW"/>
</dbReference>
<evidence type="ECO:0000256" key="3">
    <source>
        <dbReference type="ARBA" id="ARBA00012053"/>
    </source>
</evidence>
<evidence type="ECO:0000313" key="11">
    <source>
        <dbReference type="Proteomes" id="UP001597085"/>
    </source>
</evidence>
<proteinExistence type="inferred from homology"/>
<dbReference type="AlphaFoldDB" id="A0ABD6CQ58"/>
<comment type="caution">
    <text evidence="10">The sequence shown here is derived from an EMBL/GenBank/DDBJ whole genome shotgun (WGS) entry which is preliminary data.</text>
</comment>
<keyword evidence="11" id="KW-1185">Reference proteome</keyword>
<keyword evidence="5" id="KW-0456">Lyase</keyword>
<dbReference type="Gene3D" id="3.20.20.70">
    <property type="entry name" value="Aldolase class I"/>
    <property type="match status" value="1"/>
</dbReference>
<comment type="pathway">
    <text evidence="1">Porphyrin-containing compound metabolism; protoporphyrin-IX biosynthesis; coproporphyrinogen-III from 5-aminolevulinate: step 1/4.</text>
</comment>
<sequence>MIRESSILVITEIEGFRTTPRHSPCLSVKQGADFLTAKPALPYLDIVRDVREYSSSPVVAYTLAERTLYSKPPLGRLARIRSRGNGVTSSIERAGADGIVTLRCRAGRRATGLPPASQAFRGR</sequence>
<name>A0ABD6CQ58_9EURY</name>
<evidence type="ECO:0000313" key="10">
    <source>
        <dbReference type="EMBL" id="MFD1600200.1"/>
    </source>
</evidence>
<dbReference type="EC" id="4.2.1.24" evidence="3"/>
<evidence type="ECO:0000256" key="7">
    <source>
        <dbReference type="ARBA" id="ARBA00032837"/>
    </source>
</evidence>
<dbReference type="GO" id="GO:0004655">
    <property type="term" value="F:porphobilinogen synthase activity"/>
    <property type="evidence" value="ECO:0007669"/>
    <property type="project" value="UniProtKB-EC"/>
</dbReference>
<dbReference type="Proteomes" id="UP001597085">
    <property type="component" value="Unassembled WGS sequence"/>
</dbReference>
<evidence type="ECO:0000256" key="6">
    <source>
        <dbReference type="ARBA" id="ARBA00023244"/>
    </source>
</evidence>
<evidence type="ECO:0000256" key="9">
    <source>
        <dbReference type="RuleBase" id="RU004161"/>
    </source>
</evidence>